<feature type="compositionally biased region" description="Basic residues" evidence="1">
    <location>
        <begin position="70"/>
        <end position="79"/>
    </location>
</feature>
<dbReference type="AlphaFoldDB" id="A0A5J4U5N3"/>
<name>A0A5J4U5N3_9EUKA</name>
<reference evidence="2 3" key="1">
    <citation type="submission" date="2019-03" db="EMBL/GenBank/DDBJ databases">
        <title>Single cell metagenomics reveals metabolic interactions within the superorganism composed of flagellate Streblomastix strix and complex community of Bacteroidetes bacteria on its surface.</title>
        <authorList>
            <person name="Treitli S.C."/>
            <person name="Kolisko M."/>
            <person name="Husnik F."/>
            <person name="Keeling P."/>
            <person name="Hampl V."/>
        </authorList>
    </citation>
    <scope>NUCLEOTIDE SEQUENCE [LARGE SCALE GENOMIC DNA]</scope>
    <source>
        <strain evidence="2">ST1C</strain>
    </source>
</reference>
<comment type="caution">
    <text evidence="2">The sequence shown here is derived from an EMBL/GenBank/DDBJ whole genome shotgun (WGS) entry which is preliminary data.</text>
</comment>
<feature type="compositionally biased region" description="Basic and acidic residues" evidence="1">
    <location>
        <begin position="80"/>
        <end position="90"/>
    </location>
</feature>
<feature type="compositionally biased region" description="Low complexity" evidence="1">
    <location>
        <begin position="97"/>
        <end position="130"/>
    </location>
</feature>
<dbReference type="EMBL" id="SNRW01019677">
    <property type="protein sequence ID" value="KAA6366166.1"/>
    <property type="molecule type" value="Genomic_DNA"/>
</dbReference>
<feature type="region of interest" description="Disordered" evidence="1">
    <location>
        <begin position="70"/>
        <end position="141"/>
    </location>
</feature>
<feature type="non-terminal residue" evidence="2">
    <location>
        <position position="1"/>
    </location>
</feature>
<evidence type="ECO:0000313" key="2">
    <source>
        <dbReference type="EMBL" id="KAA6366166.1"/>
    </source>
</evidence>
<organism evidence="2 3">
    <name type="scientific">Streblomastix strix</name>
    <dbReference type="NCBI Taxonomy" id="222440"/>
    <lineage>
        <taxon>Eukaryota</taxon>
        <taxon>Metamonada</taxon>
        <taxon>Preaxostyla</taxon>
        <taxon>Oxymonadida</taxon>
        <taxon>Streblomastigidae</taxon>
        <taxon>Streblomastix</taxon>
    </lineage>
</organism>
<sequence>TYIQSLDSILIQQDQSIIKQRIQEEKEEEAIRGGWDNPSNTRGIDEALLKNAYSYEQYKEMIEMKIRARKERHRKKRIMREKEKEKEKKKISGFVKDGNINSRNDSINNRNDNGINNSINNRNDNIGGYNNERKYKKKKGE</sequence>
<dbReference type="Proteomes" id="UP000324800">
    <property type="component" value="Unassembled WGS sequence"/>
</dbReference>
<proteinExistence type="predicted"/>
<protein>
    <submittedName>
        <fullName evidence="2">Uncharacterized protein</fullName>
    </submittedName>
</protein>
<evidence type="ECO:0000256" key="1">
    <source>
        <dbReference type="SAM" id="MobiDB-lite"/>
    </source>
</evidence>
<gene>
    <name evidence="2" type="ORF">EZS28_038308</name>
</gene>
<accession>A0A5J4U5N3</accession>
<evidence type="ECO:0000313" key="3">
    <source>
        <dbReference type="Proteomes" id="UP000324800"/>
    </source>
</evidence>